<accession>A0A920BST1</accession>
<proteinExistence type="predicted"/>
<evidence type="ECO:0000313" key="3">
    <source>
        <dbReference type="Proteomes" id="UP000682111"/>
    </source>
</evidence>
<dbReference type="GO" id="GO:0005829">
    <property type="term" value="C:cytosol"/>
    <property type="evidence" value="ECO:0007669"/>
    <property type="project" value="TreeGrafter"/>
</dbReference>
<evidence type="ECO:0000313" key="2">
    <source>
        <dbReference type="EMBL" id="GIN61415.1"/>
    </source>
</evidence>
<dbReference type="Pfam" id="PF00378">
    <property type="entry name" value="ECH_1"/>
    <property type="match status" value="1"/>
</dbReference>
<protein>
    <submittedName>
        <fullName evidence="2">Enoyl-CoA hydratase</fullName>
    </submittedName>
</protein>
<dbReference type="AlphaFoldDB" id="A0A920BST1"/>
<dbReference type="InterPro" id="IPR029045">
    <property type="entry name" value="ClpP/crotonase-like_dom_sf"/>
</dbReference>
<comment type="caution">
    <text evidence="2">The sequence shown here is derived from an EMBL/GenBank/DDBJ whole genome shotgun (WGS) entry which is preliminary data.</text>
</comment>
<dbReference type="EMBL" id="BORC01000002">
    <property type="protein sequence ID" value="GIN61415.1"/>
    <property type="molecule type" value="Genomic_DNA"/>
</dbReference>
<dbReference type="GO" id="GO:0006635">
    <property type="term" value="P:fatty acid beta-oxidation"/>
    <property type="evidence" value="ECO:0007669"/>
    <property type="project" value="TreeGrafter"/>
</dbReference>
<dbReference type="Gene3D" id="3.90.226.10">
    <property type="entry name" value="2-enoyl-CoA Hydratase, Chain A, domain 1"/>
    <property type="match status" value="1"/>
</dbReference>
<evidence type="ECO:0000256" key="1">
    <source>
        <dbReference type="ARBA" id="ARBA00023239"/>
    </source>
</evidence>
<dbReference type="PANTHER" id="PTHR11941:SF27">
    <property type="entry name" value="ETHYLMALONYL-COA DECARBOXYLASE"/>
    <property type="match status" value="1"/>
</dbReference>
<keyword evidence="3" id="KW-1185">Reference proteome</keyword>
<dbReference type="InterPro" id="IPR001753">
    <property type="entry name" value="Enoyl-CoA_hydra/iso"/>
</dbReference>
<dbReference type="GO" id="GO:0016829">
    <property type="term" value="F:lyase activity"/>
    <property type="evidence" value="ECO:0007669"/>
    <property type="project" value="UniProtKB-KW"/>
</dbReference>
<sequence length="259" mass="29285">MYMSKSYDICMRDDGILVFTITRPDKRNAVNFEVMAGLNEAIQLANETKVKAFVITGEGEEAFCSGGDLGEFHQLKTEEQAYQMLIKMGELLYQLAMLSKPTVALINGIAIGGGCEIAAACDIRIARKGIKAGFVQGKLAITTGWGGGTILLERVQHSAAMKMLLEAKIYSFQQLIDLGFVQYIYEGDRWEGLRNNLDFIFSLEDTVLTAYKMMFVRKMRLLDLKERIESEIRQCALLWEKDAHHKQVDKFLNKKMTDQ</sequence>
<dbReference type="SUPFAM" id="SSF52096">
    <property type="entry name" value="ClpP/crotonase"/>
    <property type="match status" value="1"/>
</dbReference>
<dbReference type="CDD" id="cd06558">
    <property type="entry name" value="crotonase-like"/>
    <property type="match status" value="1"/>
</dbReference>
<organism evidence="2 3">
    <name type="scientific">Robertmurraya siralis</name>
    <dbReference type="NCBI Taxonomy" id="77777"/>
    <lineage>
        <taxon>Bacteria</taxon>
        <taxon>Bacillati</taxon>
        <taxon>Bacillota</taxon>
        <taxon>Bacilli</taxon>
        <taxon>Bacillales</taxon>
        <taxon>Bacillaceae</taxon>
        <taxon>Robertmurraya</taxon>
    </lineage>
</organism>
<dbReference type="Proteomes" id="UP000682111">
    <property type="component" value="Unassembled WGS sequence"/>
</dbReference>
<keyword evidence="1" id="KW-0456">Lyase</keyword>
<dbReference type="PANTHER" id="PTHR11941">
    <property type="entry name" value="ENOYL-COA HYDRATASE-RELATED"/>
    <property type="match status" value="1"/>
</dbReference>
<reference evidence="2" key="1">
    <citation type="submission" date="2021-03" db="EMBL/GenBank/DDBJ databases">
        <title>Antimicrobial resistance genes in bacteria isolated from Japanese honey, and their potential for conferring macrolide and lincosamide resistance in the American foulbrood pathogen Paenibacillus larvae.</title>
        <authorList>
            <person name="Okamoto M."/>
            <person name="Kumagai M."/>
            <person name="Kanamori H."/>
            <person name="Takamatsu D."/>
        </authorList>
    </citation>
    <scope>NUCLEOTIDE SEQUENCE</scope>
    <source>
        <strain evidence="2">J27TS8</strain>
    </source>
</reference>
<gene>
    <name evidence="2" type="ORF">J27TS8_14080</name>
</gene>
<name>A0A920BST1_9BACI</name>